<dbReference type="CDD" id="cd01958">
    <property type="entry name" value="HPS_like"/>
    <property type="match status" value="1"/>
</dbReference>
<evidence type="ECO:0000259" key="2">
    <source>
        <dbReference type="Pfam" id="PF14547"/>
    </source>
</evidence>
<sequence>MASSALRTSAFLLTLNLLFFTLVSSQTTLLAPAPAPATCDGLKFGVCAGFLNNTLGGIVVGSPPTIPCCNLFLGVVELEGAACLCTAIKANVLGVNLDIPASFGLVLNNCGKDASGYKCA</sequence>
<dbReference type="InterPro" id="IPR036312">
    <property type="entry name" value="Bifun_inhib/LTP/seed_sf"/>
</dbReference>
<dbReference type="Proteomes" id="UP001172457">
    <property type="component" value="Chromosome 3"/>
</dbReference>
<feature type="signal peptide" evidence="1">
    <location>
        <begin position="1"/>
        <end position="25"/>
    </location>
</feature>
<keyword evidence="4" id="KW-1185">Reference proteome</keyword>
<dbReference type="AlphaFoldDB" id="A0AA38T6C4"/>
<comment type="caution">
    <text evidence="3">The sequence shown here is derived from an EMBL/GenBank/DDBJ whole genome shotgun (WGS) entry which is preliminary data.</text>
</comment>
<dbReference type="InterPro" id="IPR051636">
    <property type="entry name" value="Plant_LTP/defense-related"/>
</dbReference>
<proteinExistence type="predicted"/>
<dbReference type="InterPro" id="IPR027923">
    <property type="entry name" value="Hydrophob_seed_dom"/>
</dbReference>
<protein>
    <recommendedName>
        <fullName evidence="2">Hydrophobic seed protein domain-containing protein</fullName>
    </recommendedName>
</protein>
<evidence type="ECO:0000256" key="1">
    <source>
        <dbReference type="SAM" id="SignalP"/>
    </source>
</evidence>
<reference evidence="3" key="1">
    <citation type="submission" date="2023-03" db="EMBL/GenBank/DDBJ databases">
        <title>Chromosome-scale reference genome and RAD-based genetic map of yellow starthistle (Centaurea solstitialis) reveal putative structural variation and QTLs associated with invader traits.</title>
        <authorList>
            <person name="Reatini B."/>
            <person name="Cang F.A."/>
            <person name="Jiang Q."/>
            <person name="Mckibben M.T.W."/>
            <person name="Barker M.S."/>
            <person name="Rieseberg L.H."/>
            <person name="Dlugosch K.M."/>
        </authorList>
    </citation>
    <scope>NUCLEOTIDE SEQUENCE</scope>
    <source>
        <strain evidence="3">CAN-66</strain>
        <tissue evidence="3">Leaf</tissue>
    </source>
</reference>
<accession>A0AA38T6C4</accession>
<name>A0AA38T6C4_9ASTR</name>
<feature type="chain" id="PRO_5041240133" description="Hydrophobic seed protein domain-containing protein" evidence="1">
    <location>
        <begin position="26"/>
        <end position="120"/>
    </location>
</feature>
<dbReference type="Gene3D" id="1.10.110.10">
    <property type="entry name" value="Plant lipid-transfer and hydrophobic proteins"/>
    <property type="match status" value="1"/>
</dbReference>
<gene>
    <name evidence="3" type="ORF">OSB04_009824</name>
</gene>
<evidence type="ECO:0000313" key="3">
    <source>
        <dbReference type="EMBL" id="KAJ9555210.1"/>
    </source>
</evidence>
<dbReference type="SUPFAM" id="SSF47699">
    <property type="entry name" value="Bifunctional inhibitor/lipid-transfer protein/seed storage 2S albumin"/>
    <property type="match status" value="1"/>
</dbReference>
<dbReference type="EMBL" id="JARYMX010000003">
    <property type="protein sequence ID" value="KAJ9555210.1"/>
    <property type="molecule type" value="Genomic_DNA"/>
</dbReference>
<organism evidence="3 4">
    <name type="scientific">Centaurea solstitialis</name>
    <name type="common">yellow star-thistle</name>
    <dbReference type="NCBI Taxonomy" id="347529"/>
    <lineage>
        <taxon>Eukaryota</taxon>
        <taxon>Viridiplantae</taxon>
        <taxon>Streptophyta</taxon>
        <taxon>Embryophyta</taxon>
        <taxon>Tracheophyta</taxon>
        <taxon>Spermatophyta</taxon>
        <taxon>Magnoliopsida</taxon>
        <taxon>eudicotyledons</taxon>
        <taxon>Gunneridae</taxon>
        <taxon>Pentapetalae</taxon>
        <taxon>asterids</taxon>
        <taxon>campanulids</taxon>
        <taxon>Asterales</taxon>
        <taxon>Asteraceae</taxon>
        <taxon>Carduoideae</taxon>
        <taxon>Cardueae</taxon>
        <taxon>Centaureinae</taxon>
        <taxon>Centaurea</taxon>
    </lineage>
</organism>
<dbReference type="PANTHER" id="PTHR31731">
    <property type="match status" value="1"/>
</dbReference>
<feature type="domain" description="Hydrophobic seed protein" evidence="2">
    <location>
        <begin position="39"/>
        <end position="120"/>
    </location>
</feature>
<dbReference type="Pfam" id="PF14547">
    <property type="entry name" value="Hydrophob_seed"/>
    <property type="match status" value="1"/>
</dbReference>
<keyword evidence="1" id="KW-0732">Signal</keyword>
<evidence type="ECO:0000313" key="4">
    <source>
        <dbReference type="Proteomes" id="UP001172457"/>
    </source>
</evidence>